<proteinExistence type="predicted"/>
<evidence type="ECO:0000313" key="2">
    <source>
        <dbReference type="Proteomes" id="UP000257607"/>
    </source>
</evidence>
<accession>A0A385AEX8</accession>
<dbReference type="SUPFAM" id="SSF52540">
    <property type="entry name" value="P-loop containing nucleoside triphosphate hydrolases"/>
    <property type="match status" value="1"/>
</dbReference>
<dbReference type="EMBL" id="CP031003">
    <property type="protein sequence ID" value="AXN36197.1"/>
    <property type="molecule type" value="Genomic_DNA"/>
</dbReference>
<gene>
    <name evidence="1" type="ORF">DT351_07365</name>
</gene>
<reference evidence="1 2" key="1">
    <citation type="submission" date="2018-07" db="EMBL/GenBank/DDBJ databases">
        <title>Lactobacillus curvatus genome sequence.</title>
        <authorList>
            <person name="Prechtl R."/>
        </authorList>
    </citation>
    <scope>NUCLEOTIDE SEQUENCE [LARGE SCALE GENOMIC DNA]</scope>
    <source>
        <strain evidence="1 2">TMW 1.1928</strain>
    </source>
</reference>
<dbReference type="Gene3D" id="3.40.50.300">
    <property type="entry name" value="P-loop containing nucleotide triphosphate hydrolases"/>
    <property type="match status" value="1"/>
</dbReference>
<name>A0A385AEX8_LATCU</name>
<sequence>MTTKVRFGNQHPTQSVILPYHESMYQKAVDIYEKTGNEFYAWQSEMLEHIMAVDQDGLWAHQKFGYSIPRRNGKTEVIYAVEMWALEKGLNILHTAHRISTSHSSFEKLKKYLEKSGYVEGDDFNSIKAKGQERLELYATGGVIQFRTRTSSGGLGEGFDILIIDEAQEYTTEQESALKYTVTDSDNPMTIMCGTPPTPVSSGTVFASYRESTLFGNSKYSGWAEWSVEKMTDIHDVDAWYQSNPSLGYHLTERKIEAELGDDKLDHNVQRLGYWPKYNQKSAISERDWRQLLVKAMPVFKGKLFVGIKYGNDNTNVAVSIAVRTLSGKIFIETIDCQSVRNGNHWIIRFLKEADVSKIAIDGAAGQKMLDDDMRDSKIKGAVLPTVKEVIKANSLWENGIYQRTICHAGQPSLTKVVTNSDKRNIGTNGGFGYRSQFDDMDISLMDSAMLAHWACTEFKPKAKQKVRY</sequence>
<dbReference type="Proteomes" id="UP000257607">
    <property type="component" value="Chromosome"/>
</dbReference>
<organism evidence="1 2">
    <name type="scientific">Latilactobacillus curvatus</name>
    <name type="common">Lactobacillus curvatus</name>
    <dbReference type="NCBI Taxonomy" id="28038"/>
    <lineage>
        <taxon>Bacteria</taxon>
        <taxon>Bacillati</taxon>
        <taxon>Bacillota</taxon>
        <taxon>Bacilli</taxon>
        <taxon>Lactobacillales</taxon>
        <taxon>Lactobacillaceae</taxon>
        <taxon>Latilactobacillus</taxon>
    </lineage>
</organism>
<dbReference type="RefSeq" id="WP_116843653.1">
    <property type="nucleotide sequence ID" value="NZ_CP031003.1"/>
</dbReference>
<protein>
    <submittedName>
        <fullName evidence="1">Terminase</fullName>
    </submittedName>
</protein>
<dbReference type="InterPro" id="IPR027417">
    <property type="entry name" value="P-loop_NTPase"/>
</dbReference>
<dbReference type="AlphaFoldDB" id="A0A385AEX8"/>
<evidence type="ECO:0000313" key="1">
    <source>
        <dbReference type="EMBL" id="AXN36197.1"/>
    </source>
</evidence>